<dbReference type="Pfam" id="PF00206">
    <property type="entry name" value="Lyase_1"/>
    <property type="match status" value="1"/>
</dbReference>
<dbReference type="GO" id="GO:0004333">
    <property type="term" value="F:fumarate hydratase activity"/>
    <property type="evidence" value="ECO:0007669"/>
    <property type="project" value="UniProtKB-EC"/>
</dbReference>
<dbReference type="PANTHER" id="PTHR11444:SF22">
    <property type="entry name" value="FUMARATE HYDRATASE CLASS II"/>
    <property type="match status" value="1"/>
</dbReference>
<dbReference type="InterPro" id="IPR018951">
    <property type="entry name" value="Fumarase_C_C"/>
</dbReference>
<keyword evidence="5" id="KW-0456">Lyase</keyword>
<name>A0A9X3N406_9ACTN</name>
<evidence type="ECO:0000256" key="4">
    <source>
        <dbReference type="ARBA" id="ARBA00022532"/>
    </source>
</evidence>
<evidence type="ECO:0000259" key="7">
    <source>
        <dbReference type="Pfam" id="PF10415"/>
    </source>
</evidence>
<feature type="domain" description="Fumarate lyase N-terminal" evidence="6">
    <location>
        <begin position="4"/>
        <end position="319"/>
    </location>
</feature>
<accession>A0A9X3N406</accession>
<dbReference type="InterPro" id="IPR020557">
    <property type="entry name" value="Fumarate_lyase_CS"/>
</dbReference>
<evidence type="ECO:0000256" key="5">
    <source>
        <dbReference type="ARBA" id="ARBA00023239"/>
    </source>
</evidence>
<dbReference type="Gene3D" id="1.20.200.10">
    <property type="entry name" value="Fumarase/aspartase (Central domain)"/>
    <property type="match status" value="1"/>
</dbReference>
<comment type="similarity">
    <text evidence="1">Belongs to the class-II fumarase/aspartase family. Fumarase subfamily.</text>
</comment>
<dbReference type="RefSeq" id="WP_270023483.1">
    <property type="nucleotide sequence ID" value="NZ_JAPDDP010000003.1"/>
</dbReference>
<dbReference type="EMBL" id="JAPDDP010000003">
    <property type="protein sequence ID" value="MDA0179219.1"/>
    <property type="molecule type" value="Genomic_DNA"/>
</dbReference>
<dbReference type="InterPro" id="IPR000362">
    <property type="entry name" value="Fumarate_lyase_fam"/>
</dbReference>
<proteinExistence type="inferred from homology"/>
<keyword evidence="9" id="KW-1185">Reference proteome</keyword>
<dbReference type="Pfam" id="PF10415">
    <property type="entry name" value="FumaraseC_C"/>
    <property type="match status" value="1"/>
</dbReference>
<dbReference type="Proteomes" id="UP001147653">
    <property type="component" value="Unassembled WGS sequence"/>
</dbReference>
<dbReference type="SUPFAM" id="SSF48557">
    <property type="entry name" value="L-aspartase-like"/>
    <property type="match status" value="1"/>
</dbReference>
<dbReference type="GO" id="GO:0006106">
    <property type="term" value="P:fumarate metabolic process"/>
    <property type="evidence" value="ECO:0007669"/>
    <property type="project" value="InterPro"/>
</dbReference>
<dbReference type="PANTHER" id="PTHR11444">
    <property type="entry name" value="ASPARTATEAMMONIA/ARGININOSUCCINATE/ADENYLOSUCCINATE LYASE"/>
    <property type="match status" value="1"/>
</dbReference>
<protein>
    <recommendedName>
        <fullName evidence="2">fumarate hydratase</fullName>
        <ecNumber evidence="2">4.2.1.2</ecNumber>
    </recommendedName>
</protein>
<sequence>MSVQDTPTELWGGETTKAVANFPVSGERVPLPVVRWLGRIKGNAARVNAELGLLDAALAEKIAAAGDEIAAGKHDAQFPIDVFQTGSGTSSNMNANEVIASLSGAHRNDHVNMGQSSNDVFPSAVHLAALDEVTNTLLPALTQLEASFAAKAEAFKDLVKSGRTHLMDAVPVTLGQEFSGYAAQIRLGRRRVENALPQVAQIPLGGTATGTGLNTHKDFAAKVREKLSAETGLTISAPEDPFEAQGNRDALVELSGALKVIAVSLTKIAGDLALMGSGPRVGIGELFLPELQKGSSIMPGKVNPVIPEVVLQVSAQVIGNDTAITVGGLQGQFELNVRIPLIARNLLQSIHLLSTTAKIFAEKCVDGIEPNLPGLERSAENTLAVATALNPFIGYDKAADIVKDAAENGGTLREVARKHGVDDETLDKALDLRKIAAGSSAD</sequence>
<keyword evidence="4" id="KW-0816">Tricarboxylic acid cycle</keyword>
<dbReference type="Gene3D" id="1.10.275.10">
    <property type="entry name" value="Fumarase/aspartase (N-terminal domain)"/>
    <property type="match status" value="1"/>
</dbReference>
<dbReference type="PRINTS" id="PR00145">
    <property type="entry name" value="ARGSUCLYASE"/>
</dbReference>
<keyword evidence="3" id="KW-0963">Cytoplasm</keyword>
<evidence type="ECO:0000313" key="8">
    <source>
        <dbReference type="EMBL" id="MDA0179219.1"/>
    </source>
</evidence>
<gene>
    <name evidence="8" type="ORF">OJ997_02835</name>
</gene>
<reference evidence="8" key="1">
    <citation type="submission" date="2022-10" db="EMBL/GenBank/DDBJ databases">
        <title>The WGS of Solirubrobacter phytolaccae KCTC 29190.</title>
        <authorList>
            <person name="Jiang Z."/>
        </authorList>
    </citation>
    <scope>NUCLEOTIDE SEQUENCE</scope>
    <source>
        <strain evidence="8">KCTC 29190</strain>
    </source>
</reference>
<organism evidence="8 9">
    <name type="scientific">Solirubrobacter phytolaccae</name>
    <dbReference type="NCBI Taxonomy" id="1404360"/>
    <lineage>
        <taxon>Bacteria</taxon>
        <taxon>Bacillati</taxon>
        <taxon>Actinomycetota</taxon>
        <taxon>Thermoleophilia</taxon>
        <taxon>Solirubrobacterales</taxon>
        <taxon>Solirubrobacteraceae</taxon>
        <taxon>Solirubrobacter</taxon>
    </lineage>
</organism>
<evidence type="ECO:0000259" key="6">
    <source>
        <dbReference type="Pfam" id="PF00206"/>
    </source>
</evidence>
<dbReference type="AlphaFoldDB" id="A0A9X3N406"/>
<dbReference type="FunFam" id="1.20.200.10:FF:000001">
    <property type="entry name" value="Fumarate hydratase, mitochondrial"/>
    <property type="match status" value="1"/>
</dbReference>
<dbReference type="Gene3D" id="1.10.40.30">
    <property type="entry name" value="Fumarase/aspartase (C-terminal domain)"/>
    <property type="match status" value="1"/>
</dbReference>
<dbReference type="InterPro" id="IPR008948">
    <property type="entry name" value="L-Aspartase-like"/>
</dbReference>
<dbReference type="EC" id="4.2.1.2" evidence="2"/>
<dbReference type="InterPro" id="IPR005677">
    <property type="entry name" value="Fum_hydII"/>
</dbReference>
<dbReference type="InterPro" id="IPR024083">
    <property type="entry name" value="Fumarase/histidase_N"/>
</dbReference>
<comment type="caution">
    <text evidence="8">The sequence shown here is derived from an EMBL/GenBank/DDBJ whole genome shotgun (WGS) entry which is preliminary data.</text>
</comment>
<dbReference type="PROSITE" id="PS00163">
    <property type="entry name" value="FUMARATE_LYASES"/>
    <property type="match status" value="1"/>
</dbReference>
<evidence type="ECO:0000256" key="1">
    <source>
        <dbReference type="ARBA" id="ARBA00009084"/>
    </source>
</evidence>
<dbReference type="PRINTS" id="PR00149">
    <property type="entry name" value="FUMRATELYASE"/>
</dbReference>
<dbReference type="GO" id="GO:0006099">
    <property type="term" value="P:tricarboxylic acid cycle"/>
    <property type="evidence" value="ECO:0007669"/>
    <property type="project" value="UniProtKB-KW"/>
</dbReference>
<evidence type="ECO:0000313" key="9">
    <source>
        <dbReference type="Proteomes" id="UP001147653"/>
    </source>
</evidence>
<evidence type="ECO:0000256" key="2">
    <source>
        <dbReference type="ARBA" id="ARBA00012921"/>
    </source>
</evidence>
<feature type="domain" description="Fumarase C C-terminal" evidence="7">
    <location>
        <begin position="386"/>
        <end position="435"/>
    </location>
</feature>
<dbReference type="InterPro" id="IPR022761">
    <property type="entry name" value="Fumarate_lyase_N"/>
</dbReference>
<evidence type="ECO:0000256" key="3">
    <source>
        <dbReference type="ARBA" id="ARBA00022490"/>
    </source>
</evidence>